<dbReference type="Pfam" id="PF00188">
    <property type="entry name" value="CAP"/>
    <property type="match status" value="1"/>
</dbReference>
<dbReference type="InterPro" id="IPR014044">
    <property type="entry name" value="CAP_dom"/>
</dbReference>
<dbReference type="CDD" id="cd00118">
    <property type="entry name" value="LysM"/>
    <property type="match status" value="1"/>
</dbReference>
<evidence type="ECO:0000256" key="1">
    <source>
        <dbReference type="ARBA" id="ARBA00022729"/>
    </source>
</evidence>
<dbReference type="InterPro" id="IPR022263">
    <property type="entry name" value="KxYKxGKxW"/>
</dbReference>
<comment type="caution">
    <text evidence="5">The sequence shown here is derived from an EMBL/GenBank/DDBJ whole genome shotgun (WGS) entry which is preliminary data.</text>
</comment>
<dbReference type="SUPFAM" id="SSF54106">
    <property type="entry name" value="LysM domain"/>
    <property type="match status" value="1"/>
</dbReference>
<dbReference type="AlphaFoldDB" id="A0A4Z0RZH2"/>
<evidence type="ECO:0000313" key="6">
    <source>
        <dbReference type="Proteomes" id="UP000297646"/>
    </source>
</evidence>
<proteinExistence type="predicted"/>
<dbReference type="PROSITE" id="PS51782">
    <property type="entry name" value="LYSM"/>
    <property type="match status" value="1"/>
</dbReference>
<dbReference type="CDD" id="cd05379">
    <property type="entry name" value="CAP_bacterial"/>
    <property type="match status" value="1"/>
</dbReference>
<dbReference type="SMART" id="SM00257">
    <property type="entry name" value="LysM"/>
    <property type="match status" value="1"/>
</dbReference>
<dbReference type="InterPro" id="IPR018392">
    <property type="entry name" value="LysM"/>
</dbReference>
<feature type="chain" id="PRO_5039003741" description="LysM domain-containing protein" evidence="3">
    <location>
        <begin position="32"/>
        <end position="343"/>
    </location>
</feature>
<dbReference type="Proteomes" id="UP000297646">
    <property type="component" value="Unassembled WGS sequence"/>
</dbReference>
<protein>
    <recommendedName>
        <fullName evidence="4">LysM domain-containing protein</fullName>
    </recommendedName>
</protein>
<organism evidence="5 6">
    <name type="scientific">Weissella confusa</name>
    <name type="common">Lactobacillus confusus</name>
    <dbReference type="NCBI Taxonomy" id="1583"/>
    <lineage>
        <taxon>Bacteria</taxon>
        <taxon>Bacillati</taxon>
        <taxon>Bacillota</taxon>
        <taxon>Bacilli</taxon>
        <taxon>Lactobacillales</taxon>
        <taxon>Lactobacillaceae</taxon>
        <taxon>Weissella</taxon>
    </lineage>
</organism>
<dbReference type="NCBIfam" id="TIGR03715">
    <property type="entry name" value="KxYKxGKxW"/>
    <property type="match status" value="1"/>
</dbReference>
<feature type="signal peptide" evidence="3">
    <location>
        <begin position="1"/>
        <end position="31"/>
    </location>
</feature>
<dbReference type="OrthoDB" id="7845843at2"/>
<feature type="region of interest" description="Disordered" evidence="2">
    <location>
        <begin position="200"/>
        <end position="229"/>
    </location>
</feature>
<dbReference type="RefSeq" id="WP_135519804.1">
    <property type="nucleotide sequence ID" value="NZ_PVSN01000047.1"/>
</dbReference>
<gene>
    <name evidence="5" type="ORF">C6P11_06940</name>
</gene>
<dbReference type="Gene3D" id="3.40.33.10">
    <property type="entry name" value="CAP"/>
    <property type="match status" value="1"/>
</dbReference>
<sequence>MELKKHYKMYKSGKQLVVAAVAAVAAGVMFAGNQSASADSWQAKSVDQVAAELQQAGNVSNYTIQNGDTVWALATTLNMSVEDFSAQYGIANPELIIAGQAVNGQIVVVPVSSEATAVSDADAAASQADEQSAAAASQAAADSAYAASVATASEAAASQAAADSAYAASVAAAQEAQAESAAAASVAAAQDAQAQTTAASSDVAQSAAPAQQAPAVTPNTPAQTTPSAPVATGSYAEAVNRMNAIRQGAGLAPVTFDAGLASTAQMRANQMAGSVDGSHWSQSYGPEVVAIQFGSGAAAIDAWYNETNMAAAPAHRNWILNSSISRVGFGYDAATGTFVGIAG</sequence>
<accession>A0A4Z0RZH2</accession>
<dbReference type="InterPro" id="IPR035940">
    <property type="entry name" value="CAP_sf"/>
</dbReference>
<dbReference type="SUPFAM" id="SSF55797">
    <property type="entry name" value="PR-1-like"/>
    <property type="match status" value="1"/>
</dbReference>
<evidence type="ECO:0000256" key="2">
    <source>
        <dbReference type="SAM" id="MobiDB-lite"/>
    </source>
</evidence>
<dbReference type="Pfam" id="PF19258">
    <property type="entry name" value="KxYKxGKxW_sig"/>
    <property type="match status" value="1"/>
</dbReference>
<dbReference type="Pfam" id="PF01476">
    <property type="entry name" value="LysM"/>
    <property type="match status" value="1"/>
</dbReference>
<evidence type="ECO:0000256" key="3">
    <source>
        <dbReference type="SAM" id="SignalP"/>
    </source>
</evidence>
<evidence type="ECO:0000313" key="5">
    <source>
        <dbReference type="EMBL" id="TGE71961.1"/>
    </source>
</evidence>
<dbReference type="Gene3D" id="3.10.350.10">
    <property type="entry name" value="LysM domain"/>
    <property type="match status" value="1"/>
</dbReference>
<keyword evidence="1 3" id="KW-0732">Signal</keyword>
<dbReference type="InterPro" id="IPR036779">
    <property type="entry name" value="LysM_dom_sf"/>
</dbReference>
<feature type="domain" description="LysM" evidence="4">
    <location>
        <begin position="60"/>
        <end position="104"/>
    </location>
</feature>
<dbReference type="EMBL" id="PVSN01000047">
    <property type="protein sequence ID" value="TGE71961.1"/>
    <property type="molecule type" value="Genomic_DNA"/>
</dbReference>
<reference evidence="5 6" key="1">
    <citation type="submission" date="2018-03" db="EMBL/GenBank/DDBJ databases">
        <title>Genome sequencing of Weissella confusa isolates.</title>
        <authorList>
            <person name="Kajala I."/>
            <person name="Baruah R."/>
            <person name="Bergsveinson J."/>
            <person name="Juvonen R."/>
            <person name="Ziola B."/>
        </authorList>
    </citation>
    <scope>NUCLEOTIDE SEQUENCE [LARGE SCALE GENOMIC DNA]</scope>
    <source>
        <strain evidence="5 6">VTT E-062653</strain>
    </source>
</reference>
<feature type="compositionally biased region" description="Polar residues" evidence="2">
    <location>
        <begin position="218"/>
        <end position="227"/>
    </location>
</feature>
<evidence type="ECO:0000259" key="4">
    <source>
        <dbReference type="PROSITE" id="PS51782"/>
    </source>
</evidence>
<feature type="compositionally biased region" description="Low complexity" evidence="2">
    <location>
        <begin position="200"/>
        <end position="217"/>
    </location>
</feature>
<name>A0A4Z0RZH2_WEICO</name>